<keyword evidence="4" id="KW-1185">Reference proteome</keyword>
<accession>A0AAV4SUQ6</accession>
<comment type="caution">
    <text evidence="3">The sequence shown here is derived from an EMBL/GenBank/DDBJ whole genome shotgun (WGS) entry which is preliminary data.</text>
</comment>
<sequence>MNFSELTLNPNGGGRAARLHPEQLPGRGGPPRQVRQHPGDGQGPEGPLRPARGRALRTRGHHHHPSSRPTPLLCTSRTTLVGRPSLRNGHDKSGQNCQSSHHSWSLEDNQRRENALPQLLLHLQRRDPETARGGISARPEQPLLTATASCHVLLTLYLLWNFYILIHCSFCTVSLVLLMPVTMDHNRVVPLST</sequence>
<dbReference type="Proteomes" id="UP001054945">
    <property type="component" value="Unassembled WGS sequence"/>
</dbReference>
<evidence type="ECO:0000256" key="1">
    <source>
        <dbReference type="SAM" id="MobiDB-lite"/>
    </source>
</evidence>
<dbReference type="EMBL" id="BPLR01010218">
    <property type="protein sequence ID" value="GIY37789.1"/>
    <property type="molecule type" value="Genomic_DNA"/>
</dbReference>
<feature type="transmembrane region" description="Helical" evidence="2">
    <location>
        <begin position="157"/>
        <end position="178"/>
    </location>
</feature>
<proteinExistence type="predicted"/>
<reference evidence="3 4" key="1">
    <citation type="submission" date="2021-06" db="EMBL/GenBank/DDBJ databases">
        <title>Caerostris extrusa draft genome.</title>
        <authorList>
            <person name="Kono N."/>
            <person name="Arakawa K."/>
        </authorList>
    </citation>
    <scope>NUCLEOTIDE SEQUENCE [LARGE SCALE GENOMIC DNA]</scope>
</reference>
<feature type="compositionally biased region" description="Polar residues" evidence="1">
    <location>
        <begin position="67"/>
        <end position="79"/>
    </location>
</feature>
<gene>
    <name evidence="3" type="ORF">CEXT_604061</name>
</gene>
<keyword evidence="2" id="KW-1133">Transmembrane helix</keyword>
<organism evidence="3 4">
    <name type="scientific">Caerostris extrusa</name>
    <name type="common">Bark spider</name>
    <name type="synonym">Caerostris bankana</name>
    <dbReference type="NCBI Taxonomy" id="172846"/>
    <lineage>
        <taxon>Eukaryota</taxon>
        <taxon>Metazoa</taxon>
        <taxon>Ecdysozoa</taxon>
        <taxon>Arthropoda</taxon>
        <taxon>Chelicerata</taxon>
        <taxon>Arachnida</taxon>
        <taxon>Araneae</taxon>
        <taxon>Araneomorphae</taxon>
        <taxon>Entelegynae</taxon>
        <taxon>Araneoidea</taxon>
        <taxon>Araneidae</taxon>
        <taxon>Caerostris</taxon>
    </lineage>
</organism>
<dbReference type="AlphaFoldDB" id="A0AAV4SUQ6"/>
<evidence type="ECO:0000313" key="3">
    <source>
        <dbReference type="EMBL" id="GIY37789.1"/>
    </source>
</evidence>
<name>A0AAV4SUQ6_CAEEX</name>
<keyword evidence="2" id="KW-0472">Membrane</keyword>
<feature type="compositionally biased region" description="Polar residues" evidence="1">
    <location>
        <begin position="94"/>
        <end position="103"/>
    </location>
</feature>
<keyword evidence="2" id="KW-0812">Transmembrane</keyword>
<protein>
    <submittedName>
        <fullName evidence="3">Uncharacterized protein</fullName>
    </submittedName>
</protein>
<evidence type="ECO:0000313" key="4">
    <source>
        <dbReference type="Proteomes" id="UP001054945"/>
    </source>
</evidence>
<feature type="region of interest" description="Disordered" evidence="1">
    <location>
        <begin position="1"/>
        <end position="109"/>
    </location>
</feature>
<feature type="compositionally biased region" description="Basic residues" evidence="1">
    <location>
        <begin position="51"/>
        <end position="66"/>
    </location>
</feature>
<evidence type="ECO:0000256" key="2">
    <source>
        <dbReference type="SAM" id="Phobius"/>
    </source>
</evidence>
<feature type="compositionally biased region" description="Polar residues" evidence="1">
    <location>
        <begin position="1"/>
        <end position="10"/>
    </location>
</feature>